<accession>A0A8H6J3M1</accession>
<evidence type="ECO:0000313" key="4">
    <source>
        <dbReference type="Proteomes" id="UP000652219"/>
    </source>
</evidence>
<name>A0A8H6J3M1_9PEZI</name>
<organism evidence="3 4">
    <name type="scientific">Colletotrichum sojae</name>
    <dbReference type="NCBI Taxonomy" id="2175907"/>
    <lineage>
        <taxon>Eukaryota</taxon>
        <taxon>Fungi</taxon>
        <taxon>Dikarya</taxon>
        <taxon>Ascomycota</taxon>
        <taxon>Pezizomycotina</taxon>
        <taxon>Sordariomycetes</taxon>
        <taxon>Hypocreomycetidae</taxon>
        <taxon>Glomerellales</taxon>
        <taxon>Glomerellaceae</taxon>
        <taxon>Colletotrichum</taxon>
        <taxon>Colletotrichum orchidearum species complex</taxon>
    </lineage>
</organism>
<comment type="caution">
    <text evidence="3">The sequence shown here is derived from an EMBL/GenBank/DDBJ whole genome shotgun (WGS) entry which is preliminary data.</text>
</comment>
<keyword evidence="2" id="KW-0732">Signal</keyword>
<evidence type="ECO:0000256" key="2">
    <source>
        <dbReference type="SAM" id="SignalP"/>
    </source>
</evidence>
<dbReference type="AlphaFoldDB" id="A0A8H6J3M1"/>
<protein>
    <submittedName>
        <fullName evidence="3">Uncharacterized protein</fullName>
    </submittedName>
</protein>
<gene>
    <name evidence="3" type="ORF">CSOJ01_09256</name>
</gene>
<evidence type="ECO:0000313" key="3">
    <source>
        <dbReference type="EMBL" id="KAF6805827.1"/>
    </source>
</evidence>
<keyword evidence="4" id="KW-1185">Reference proteome</keyword>
<evidence type="ECO:0000256" key="1">
    <source>
        <dbReference type="SAM" id="MobiDB-lite"/>
    </source>
</evidence>
<dbReference type="EMBL" id="WIGN01000173">
    <property type="protein sequence ID" value="KAF6805827.1"/>
    <property type="molecule type" value="Genomic_DNA"/>
</dbReference>
<reference evidence="3 4" key="1">
    <citation type="journal article" date="2020" name="Phytopathology">
        <title>Genome Sequence Resources of Colletotrichum truncatum, C. plurivorum, C. musicola, and C. sojae: Four Species Pathogenic to Soybean (Glycine max).</title>
        <authorList>
            <person name="Rogerio F."/>
            <person name="Boufleur T.R."/>
            <person name="Ciampi-Guillardi M."/>
            <person name="Sukno S.A."/>
            <person name="Thon M.R."/>
            <person name="Massola Junior N.S."/>
            <person name="Baroncelli R."/>
        </authorList>
    </citation>
    <scope>NUCLEOTIDE SEQUENCE [LARGE SCALE GENOMIC DNA]</scope>
    <source>
        <strain evidence="3 4">LFN0009</strain>
    </source>
</reference>
<feature type="region of interest" description="Disordered" evidence="1">
    <location>
        <begin position="85"/>
        <end position="114"/>
    </location>
</feature>
<feature type="chain" id="PRO_5034688269" evidence="2">
    <location>
        <begin position="19"/>
        <end position="273"/>
    </location>
</feature>
<sequence>MRLSKQVAALALAAAAAAQDSVANDFILGIVGGVPPIPSPGANSTSVSSSSTSFFGSSSTITTSGTGTSTGPTSIVSLTSSTLSFGNSSTASSSSSRSSSLSSSSSSSSITTASPSCTTFGFGGFVMRLVSSNNNSPAHEKYARLVQVGVAGNAISFDITAANVDTAQQFIIRPGDCNLVAVGTTPVQIAMIDAWGGPAAQLLYPSETAATAEFPDGVWTRDICSVASGNILPCNVAGRNLFQIEQEQARLLIGASFPSTAYSVTIILEVPGN</sequence>
<feature type="signal peptide" evidence="2">
    <location>
        <begin position="1"/>
        <end position="18"/>
    </location>
</feature>
<proteinExistence type="predicted"/>
<dbReference type="Proteomes" id="UP000652219">
    <property type="component" value="Unassembled WGS sequence"/>
</dbReference>